<evidence type="ECO:0000313" key="3">
    <source>
        <dbReference type="Proteomes" id="UP000325787"/>
    </source>
</evidence>
<keyword evidence="1" id="KW-0812">Transmembrane</keyword>
<sequence>MSEAELREGLKAAVGDEPPLRFDPEELIRRGRRERKRRRALVAVAAVTLAATGTVLSLPGLLAPRPVVEVAVGPVLTTEPSAAVLTTVTPATPPTPVDTKLLAYYLEGRFGAVVPDVKVVGAEFTDASGMGSRTQYLAGYLVFIDAEGPTGASVEISTPPRLFTRDEFCRDAGCAAPRRLADGSTVEFTTDSAGRDGTVVHSAAHFRTDGSAVRISCYNYDPAQGPTPTRDTVSLTDDELVALATDPGLTAG</sequence>
<evidence type="ECO:0000313" key="2">
    <source>
        <dbReference type="EMBL" id="QFZ23737.1"/>
    </source>
</evidence>
<accession>A0A5Q0HBU1</accession>
<keyword evidence="3" id="KW-1185">Reference proteome</keyword>
<reference evidence="3" key="1">
    <citation type="journal article" date="2021" name="Curr. Microbiol.">
        <title>Complete genome of nocamycin-producing strain Saccharothrix syringae NRRL B-16468 reveals the biosynthetic potential for secondary metabolites.</title>
        <authorList>
            <person name="Mo X."/>
            <person name="Yang S."/>
        </authorList>
    </citation>
    <scope>NUCLEOTIDE SEQUENCE [LARGE SCALE GENOMIC DNA]</scope>
    <source>
        <strain evidence="3">ATCC 51364 / DSM 43886 / JCM 6844 / KCTC 9398 / NBRC 14523 / NRRL B-16468 / INA 2240</strain>
    </source>
</reference>
<keyword evidence="1" id="KW-0472">Membrane</keyword>
<organism evidence="2 3">
    <name type="scientific">Saccharothrix syringae</name>
    <name type="common">Nocardiopsis syringae</name>
    <dbReference type="NCBI Taxonomy" id="103733"/>
    <lineage>
        <taxon>Bacteria</taxon>
        <taxon>Bacillati</taxon>
        <taxon>Actinomycetota</taxon>
        <taxon>Actinomycetes</taxon>
        <taxon>Pseudonocardiales</taxon>
        <taxon>Pseudonocardiaceae</taxon>
        <taxon>Saccharothrix</taxon>
    </lineage>
</organism>
<name>A0A5Q0HBU1_SACSY</name>
<dbReference type="EMBL" id="CP034550">
    <property type="protein sequence ID" value="QFZ23737.1"/>
    <property type="molecule type" value="Genomic_DNA"/>
</dbReference>
<dbReference type="Proteomes" id="UP000325787">
    <property type="component" value="Chromosome"/>
</dbReference>
<dbReference type="OrthoDB" id="3681611at2"/>
<evidence type="ECO:0000256" key="1">
    <source>
        <dbReference type="SAM" id="Phobius"/>
    </source>
</evidence>
<feature type="transmembrane region" description="Helical" evidence="1">
    <location>
        <begin position="40"/>
        <end position="62"/>
    </location>
</feature>
<dbReference type="AlphaFoldDB" id="A0A5Q0HBU1"/>
<dbReference type="RefSeq" id="WP_033428357.1">
    <property type="nucleotide sequence ID" value="NZ_CP034550.1"/>
</dbReference>
<proteinExistence type="predicted"/>
<protein>
    <submittedName>
        <fullName evidence="2">Uncharacterized protein</fullName>
    </submittedName>
</protein>
<dbReference type="KEGG" id="ssyi:EKG83_45490"/>
<gene>
    <name evidence="2" type="ORF">EKG83_45490</name>
</gene>
<keyword evidence="1" id="KW-1133">Transmembrane helix</keyword>